<dbReference type="Pfam" id="PF04773">
    <property type="entry name" value="FecR"/>
    <property type="match status" value="1"/>
</dbReference>
<dbReference type="Gene3D" id="3.55.50.30">
    <property type="match status" value="1"/>
</dbReference>
<keyword evidence="1" id="KW-1133">Transmembrane helix</keyword>
<dbReference type="InterPro" id="IPR012373">
    <property type="entry name" value="Ferrdict_sens_TM"/>
</dbReference>
<evidence type="ECO:0000259" key="3">
    <source>
        <dbReference type="Pfam" id="PF16344"/>
    </source>
</evidence>
<accession>A0A917IZR3</accession>
<reference evidence="4" key="1">
    <citation type="journal article" date="2014" name="Int. J. Syst. Evol. Microbiol.">
        <title>Complete genome sequence of Corynebacterium casei LMG S-19264T (=DSM 44701T), isolated from a smear-ripened cheese.</title>
        <authorList>
            <consortium name="US DOE Joint Genome Institute (JGI-PGF)"/>
            <person name="Walter F."/>
            <person name="Albersmeier A."/>
            <person name="Kalinowski J."/>
            <person name="Ruckert C."/>
        </authorList>
    </citation>
    <scope>NUCLEOTIDE SEQUENCE</scope>
    <source>
        <strain evidence="4">CGMCC 1.15290</strain>
    </source>
</reference>
<dbReference type="EMBL" id="BMIB01000003">
    <property type="protein sequence ID" value="GGH74192.1"/>
    <property type="molecule type" value="Genomic_DNA"/>
</dbReference>
<feature type="domain" description="Protein FecR C-terminal" evidence="3">
    <location>
        <begin position="282"/>
        <end position="346"/>
    </location>
</feature>
<evidence type="ECO:0000313" key="4">
    <source>
        <dbReference type="EMBL" id="GGH74192.1"/>
    </source>
</evidence>
<keyword evidence="5" id="KW-1185">Reference proteome</keyword>
<sequence length="350" mass="38904">MIKKTFITLIDKYLSGTATTSERNLIEVCMDKLETDADSSAVTGGPLKEAMWQAILAGTMHEQEPVPVRKIAWYAKTGVYWAAACVACVVAATVVLVNNREQPVQEVAKETSKPGVPYIRHIQNIHNKDTPILLPDGSGVVLSAHSALSYTEPFTGKRAVTLTGKAEFSVKADKAHPFSVLSKAVNTVVLGTKFMVTAYEQSAQIKVRLFEGKVVVQPVSRHDKKMPDDFRLEPGQEFVYSNRAMAYVRPFGKKAEAEHDAVELAGQAVTLPAGTSGAWNLFNNQPLGLVFDQLSELYNVKIVYNKQDVRRKYFVGRFNKADSLDIILKYITTANRLTVVKEEEVYYIRR</sequence>
<gene>
    <name evidence="4" type="ORF">GCM10011379_36540</name>
</gene>
<dbReference type="RefSeq" id="WP_188954903.1">
    <property type="nucleotide sequence ID" value="NZ_BMIB01000003.1"/>
</dbReference>
<dbReference type="Proteomes" id="UP000627292">
    <property type="component" value="Unassembled WGS sequence"/>
</dbReference>
<keyword evidence="1" id="KW-0472">Membrane</keyword>
<dbReference type="PANTHER" id="PTHR30273:SF2">
    <property type="entry name" value="PROTEIN FECR"/>
    <property type="match status" value="1"/>
</dbReference>
<keyword evidence="1" id="KW-0812">Transmembrane</keyword>
<dbReference type="PANTHER" id="PTHR30273">
    <property type="entry name" value="PERIPLASMIC SIGNAL SENSOR AND SIGMA FACTOR ACTIVATOR FECR-RELATED"/>
    <property type="match status" value="1"/>
</dbReference>
<dbReference type="InterPro" id="IPR032508">
    <property type="entry name" value="FecR_C"/>
</dbReference>
<evidence type="ECO:0000313" key="5">
    <source>
        <dbReference type="Proteomes" id="UP000627292"/>
    </source>
</evidence>
<dbReference type="Pfam" id="PF16344">
    <property type="entry name" value="FecR_C"/>
    <property type="match status" value="1"/>
</dbReference>
<dbReference type="InterPro" id="IPR006860">
    <property type="entry name" value="FecR"/>
</dbReference>
<feature type="domain" description="FecR protein" evidence="2">
    <location>
        <begin position="132"/>
        <end position="214"/>
    </location>
</feature>
<dbReference type="PIRSF" id="PIRSF018266">
    <property type="entry name" value="FecR"/>
    <property type="match status" value="1"/>
</dbReference>
<name>A0A917IZR3_9BACT</name>
<feature type="transmembrane region" description="Helical" evidence="1">
    <location>
        <begin position="79"/>
        <end position="97"/>
    </location>
</feature>
<dbReference type="AlphaFoldDB" id="A0A917IZR3"/>
<evidence type="ECO:0000256" key="1">
    <source>
        <dbReference type="SAM" id="Phobius"/>
    </source>
</evidence>
<reference evidence="4" key="2">
    <citation type="submission" date="2020-09" db="EMBL/GenBank/DDBJ databases">
        <authorList>
            <person name="Sun Q."/>
            <person name="Zhou Y."/>
        </authorList>
    </citation>
    <scope>NUCLEOTIDE SEQUENCE</scope>
    <source>
        <strain evidence="4">CGMCC 1.15290</strain>
    </source>
</reference>
<proteinExistence type="predicted"/>
<comment type="caution">
    <text evidence="4">The sequence shown here is derived from an EMBL/GenBank/DDBJ whole genome shotgun (WGS) entry which is preliminary data.</text>
</comment>
<dbReference type="GO" id="GO:0016989">
    <property type="term" value="F:sigma factor antagonist activity"/>
    <property type="evidence" value="ECO:0007669"/>
    <property type="project" value="TreeGrafter"/>
</dbReference>
<organism evidence="4 5">
    <name type="scientific">Filimonas zeae</name>
    <dbReference type="NCBI Taxonomy" id="1737353"/>
    <lineage>
        <taxon>Bacteria</taxon>
        <taxon>Pseudomonadati</taxon>
        <taxon>Bacteroidota</taxon>
        <taxon>Chitinophagia</taxon>
        <taxon>Chitinophagales</taxon>
        <taxon>Chitinophagaceae</taxon>
        <taxon>Filimonas</taxon>
    </lineage>
</organism>
<protein>
    <recommendedName>
        <fullName evidence="6">FecR family protein</fullName>
    </recommendedName>
</protein>
<dbReference type="Gene3D" id="2.60.120.1440">
    <property type="match status" value="1"/>
</dbReference>
<evidence type="ECO:0008006" key="6">
    <source>
        <dbReference type="Google" id="ProtNLM"/>
    </source>
</evidence>
<evidence type="ECO:0000259" key="2">
    <source>
        <dbReference type="Pfam" id="PF04773"/>
    </source>
</evidence>